<protein>
    <submittedName>
        <fullName evidence="3">Uncharacterized protein</fullName>
    </submittedName>
</protein>
<reference evidence="3" key="2">
    <citation type="journal article" date="2021" name="World Allergy Organ. J.">
        <title>Chromosome-level assembly of Dermatophagoides farinae genome and transcriptome reveals two novel allergens Der f 37 and Der f 39.</title>
        <authorList>
            <person name="Chen J."/>
            <person name="Cai Z."/>
            <person name="Fan D."/>
            <person name="Hu J."/>
            <person name="Hou Y."/>
            <person name="He Y."/>
            <person name="Zhang Z."/>
            <person name="Zhao Z."/>
            <person name="Gao P."/>
            <person name="Hu W."/>
            <person name="Sun J."/>
            <person name="Li J."/>
            <person name="Ji K."/>
        </authorList>
    </citation>
    <scope>NUCLEOTIDE SEQUENCE</scope>
    <source>
        <strain evidence="3">JKM2019</strain>
    </source>
</reference>
<feature type="compositionally biased region" description="Basic and acidic residues" evidence="2">
    <location>
        <begin position="255"/>
        <end position="282"/>
    </location>
</feature>
<gene>
    <name evidence="3" type="ORF">HUG17_6901</name>
</gene>
<accession>A0A9D4NRZ8</accession>
<comment type="caution">
    <text evidence="3">The sequence shown here is derived from an EMBL/GenBank/DDBJ whole genome shotgun (WGS) entry which is preliminary data.</text>
</comment>
<proteinExistence type="predicted"/>
<evidence type="ECO:0000313" key="3">
    <source>
        <dbReference type="EMBL" id="KAH7636695.1"/>
    </source>
</evidence>
<reference evidence="3" key="1">
    <citation type="submission" date="2020-06" db="EMBL/GenBank/DDBJ databases">
        <authorList>
            <person name="Ji K."/>
            <person name="Li J."/>
        </authorList>
    </citation>
    <scope>NUCLEOTIDE SEQUENCE</scope>
    <source>
        <strain evidence="3">JKM2019</strain>
        <tissue evidence="3">Whole body</tissue>
    </source>
</reference>
<sequence length="1287" mass="148499">MSDLSFLGLPVSGSQDSNQDNHHQNDLNHTTSYLINFNANSSSISNPIDSNITEYLPAKNLMDFSFKLVNMSTDSKDESNDQDNEKNQVVGELIDNLIEHVESNESINYADECNEIDNEHLDSKKGEHENSSESIDTRIEMNQELNDNPGTQNQSSFDDFFNKFMDPEHDISLFSGPLDGMNESQSEQSFPQQPYKYISVELDDVETTFTIPFTFSLDKIISTSRMNFQNSDETLPMMNDVNKTPKKQLLNESCKNDEKSVDLKNDTEIGKPDDDEMTHEFDNQNNDENTSAINDFSNTSFEMNKGNGILSESVYRYMTSLMRTPPPDIVIISKDEMGQIQSSIEENAASSEVGTDSFVDAQEELLDQTLTDHCEDEDHDEKDFELVSTPTSKSPDHTISNNRLSLNIDQLNVSPCCTLSNNGTVTKSPSLLAQISADDQECSFSYEDRLELLETKITYEKKIVELYERLDQQKEAISEQVSKVHIEQIDHIRKEYDVQCQKSRDEVDNLRAQQQILHDKLELQKTRYKTVVGELEETMEQLRMDNSSMKNQYETTAFIQINDLKQRHEQLSIQLYESQNENQILNNAMLEMDKDRHDLRETIQSLNSNIIELNHRLVESVHDREILTVRLNETLAQKSTFENEFQSKLTEAKQKINSLELIANESESKMESLVSDHLEELNKLKLENDETITKLQNEINNLNSTLESNLFNLKNLNDEFVQKNNELEKNLQEMSKQNKKILEIETSLKLIQCENEKLKLNDQKIVQFETKIHDLETKLSKLKNENDSLKQDVQVSLTREQNHKVKLANSKSEISKLMAVNQELLDAKIELEEARSNIESRLFDCEERNILLETKLEQVEQSEVIHRDLQKLYDDFQAKHAQCDQIGDENQRLHNEMEQLRKQNKELFEKFEQSRHEWTESRTKLLDNNDRLLQSNDTMAGKIVELNDMVQNLTKKNASLDSELKSGHEQLKRKFDETCQRLVETERAKFELETKISTIMAKHEKMADEFKKAEKQFSEERSLLEQKLLVLQKHLRVDKDEKESLDKELLSSEKNLQTAQLNLEQMQVKLAECNDEFVRCQNELGQQREHVLRQQEQINVLNEECKTLKKSNFETERSLDQACEQLGVTLKEFKQVSHKYKISKCLIPALQSKIDHHKEGGEKLISDITSMMAKIDSNKKDSIKNEKVKAILKNITDRLSYLTKEKILVIDSEQTPVINADEARVAEVKHQMPPPSSSLSSSQSTSKSARAFKPIELTSADDQQISDGVRRTMVPKSLNVTNKENIL</sequence>
<feature type="coiled-coil region" evidence="1">
    <location>
        <begin position="1042"/>
        <end position="1111"/>
    </location>
</feature>
<feature type="coiled-coil region" evidence="1">
    <location>
        <begin position="456"/>
        <end position="616"/>
    </location>
</feature>
<feature type="coiled-coil region" evidence="1">
    <location>
        <begin position="642"/>
        <end position="841"/>
    </location>
</feature>
<feature type="compositionally biased region" description="Low complexity" evidence="2">
    <location>
        <begin position="1237"/>
        <end position="1248"/>
    </location>
</feature>
<dbReference type="Proteomes" id="UP000828236">
    <property type="component" value="Unassembled WGS sequence"/>
</dbReference>
<evidence type="ECO:0000256" key="2">
    <source>
        <dbReference type="SAM" id="MobiDB-lite"/>
    </source>
</evidence>
<feature type="coiled-coil region" evidence="1">
    <location>
        <begin position="883"/>
        <end position="917"/>
    </location>
</feature>
<feature type="coiled-coil region" evidence="1">
    <location>
        <begin position="943"/>
        <end position="988"/>
    </location>
</feature>
<dbReference type="EMBL" id="SDOV01000009">
    <property type="protein sequence ID" value="KAH7636695.1"/>
    <property type="molecule type" value="Genomic_DNA"/>
</dbReference>
<feature type="region of interest" description="Disordered" evidence="2">
    <location>
        <begin position="1227"/>
        <end position="1270"/>
    </location>
</feature>
<dbReference type="OrthoDB" id="425925at2759"/>
<feature type="region of interest" description="Disordered" evidence="2">
    <location>
        <begin position="255"/>
        <end position="289"/>
    </location>
</feature>
<organism evidence="3">
    <name type="scientific">Dermatophagoides farinae</name>
    <name type="common">American house dust mite</name>
    <dbReference type="NCBI Taxonomy" id="6954"/>
    <lineage>
        <taxon>Eukaryota</taxon>
        <taxon>Metazoa</taxon>
        <taxon>Ecdysozoa</taxon>
        <taxon>Arthropoda</taxon>
        <taxon>Chelicerata</taxon>
        <taxon>Arachnida</taxon>
        <taxon>Acari</taxon>
        <taxon>Acariformes</taxon>
        <taxon>Sarcoptiformes</taxon>
        <taxon>Astigmata</taxon>
        <taxon>Psoroptidia</taxon>
        <taxon>Analgoidea</taxon>
        <taxon>Pyroglyphidae</taxon>
        <taxon>Dermatophagoidinae</taxon>
        <taxon>Dermatophagoides</taxon>
    </lineage>
</organism>
<feature type="region of interest" description="Disordered" evidence="2">
    <location>
        <begin position="1"/>
        <end position="26"/>
    </location>
</feature>
<evidence type="ECO:0000256" key="1">
    <source>
        <dbReference type="SAM" id="Coils"/>
    </source>
</evidence>
<keyword evidence="1" id="KW-0175">Coiled coil</keyword>
<name>A0A9D4NRZ8_DERFA</name>